<dbReference type="OrthoDB" id="5600085at2759"/>
<feature type="region of interest" description="Disordered" evidence="8">
    <location>
        <begin position="65"/>
        <end position="126"/>
    </location>
</feature>
<dbReference type="AlphaFoldDB" id="A0A8H4LSV0"/>
<evidence type="ECO:0000256" key="3">
    <source>
        <dbReference type="ARBA" id="ARBA00022833"/>
    </source>
</evidence>
<comment type="subcellular location">
    <subcellularLocation>
        <location evidence="1">Nucleus</location>
    </subcellularLocation>
</comment>
<gene>
    <name evidence="10" type="ORF">G6O67_008130</name>
</gene>
<dbReference type="Proteomes" id="UP000557566">
    <property type="component" value="Unassembled WGS sequence"/>
</dbReference>
<keyword evidence="11" id="KW-1185">Reference proteome</keyword>
<evidence type="ECO:0000313" key="10">
    <source>
        <dbReference type="EMBL" id="KAF4504719.1"/>
    </source>
</evidence>
<comment type="caution">
    <text evidence="10">The sequence shown here is derived from an EMBL/GenBank/DDBJ whole genome shotgun (WGS) entry which is preliminary data.</text>
</comment>
<keyword evidence="5" id="KW-0805">Transcription regulation</keyword>
<dbReference type="SMART" id="SM01090">
    <property type="entry name" value="Copper-fist"/>
    <property type="match status" value="1"/>
</dbReference>
<feature type="domain" description="Copper-fist" evidence="9">
    <location>
        <begin position="1"/>
        <end position="41"/>
    </location>
</feature>
<proteinExistence type="predicted"/>
<dbReference type="PANTHER" id="PTHR28088">
    <property type="entry name" value="TRANSCRIPTIONAL ACTIVATOR HAA1-RELATED"/>
    <property type="match status" value="1"/>
</dbReference>
<dbReference type="SMART" id="SM00412">
    <property type="entry name" value="Cu_FIST"/>
    <property type="match status" value="1"/>
</dbReference>
<feature type="compositionally biased region" description="Polar residues" evidence="8">
    <location>
        <begin position="437"/>
        <end position="459"/>
    </location>
</feature>
<dbReference type="SUPFAM" id="SSF57879">
    <property type="entry name" value="Zinc domain conserved in yeast copper-regulated transcription factors"/>
    <property type="match status" value="1"/>
</dbReference>
<feature type="compositionally biased region" description="Gly residues" evidence="8">
    <location>
        <begin position="221"/>
        <end position="231"/>
    </location>
</feature>
<evidence type="ECO:0000259" key="9">
    <source>
        <dbReference type="PROSITE" id="PS50073"/>
    </source>
</evidence>
<keyword evidence="2" id="KW-0479">Metal-binding</keyword>
<evidence type="ECO:0000256" key="4">
    <source>
        <dbReference type="ARBA" id="ARBA00023008"/>
    </source>
</evidence>
<feature type="compositionally biased region" description="Polar residues" evidence="8">
    <location>
        <begin position="112"/>
        <end position="122"/>
    </location>
</feature>
<evidence type="ECO:0000256" key="7">
    <source>
        <dbReference type="ARBA" id="ARBA00023242"/>
    </source>
</evidence>
<feature type="compositionally biased region" description="Polar residues" evidence="8">
    <location>
        <begin position="82"/>
        <end position="94"/>
    </location>
</feature>
<dbReference type="EMBL" id="JAAVMX010000009">
    <property type="protein sequence ID" value="KAF4504719.1"/>
    <property type="molecule type" value="Genomic_DNA"/>
</dbReference>
<accession>A0A8H4LSV0</accession>
<dbReference type="GO" id="GO:0005507">
    <property type="term" value="F:copper ion binding"/>
    <property type="evidence" value="ECO:0007669"/>
    <property type="project" value="InterPro"/>
</dbReference>
<dbReference type="InterPro" id="IPR036395">
    <property type="entry name" value="Cu_fist_DNA-bd_dom_sf"/>
</dbReference>
<dbReference type="PROSITE" id="PS01119">
    <property type="entry name" value="COPPER_FIST_1"/>
    <property type="match status" value="1"/>
</dbReference>
<dbReference type="PRINTS" id="PR00617">
    <property type="entry name" value="COPPERFIST"/>
</dbReference>
<evidence type="ECO:0000256" key="1">
    <source>
        <dbReference type="ARBA" id="ARBA00004123"/>
    </source>
</evidence>
<dbReference type="PANTHER" id="PTHR28088:SF9">
    <property type="entry name" value="TRANSCRIPTION FACTOR GRISEA, PUTATIVE (AFU_ORTHOLOGUE AFUA_1G13190)-RELATED"/>
    <property type="match status" value="1"/>
</dbReference>
<evidence type="ECO:0000256" key="5">
    <source>
        <dbReference type="ARBA" id="ARBA00023015"/>
    </source>
</evidence>
<dbReference type="InterPro" id="IPR051763">
    <property type="entry name" value="Copper_Homeo_Regul"/>
</dbReference>
<dbReference type="PROSITE" id="PS50073">
    <property type="entry name" value="COPPER_FIST_2"/>
    <property type="match status" value="1"/>
</dbReference>
<keyword evidence="3" id="KW-0862">Zinc</keyword>
<evidence type="ECO:0000313" key="11">
    <source>
        <dbReference type="Proteomes" id="UP000557566"/>
    </source>
</evidence>
<dbReference type="GO" id="GO:0045944">
    <property type="term" value="P:positive regulation of transcription by RNA polymerase II"/>
    <property type="evidence" value="ECO:0007669"/>
    <property type="project" value="TreeGrafter"/>
</dbReference>
<keyword evidence="6" id="KW-0804">Transcription</keyword>
<feature type="region of interest" description="Disordered" evidence="8">
    <location>
        <begin position="197"/>
        <end position="286"/>
    </location>
</feature>
<evidence type="ECO:0000256" key="2">
    <source>
        <dbReference type="ARBA" id="ARBA00022723"/>
    </source>
</evidence>
<dbReference type="GO" id="GO:0000981">
    <property type="term" value="F:DNA-binding transcription factor activity, RNA polymerase II-specific"/>
    <property type="evidence" value="ECO:0007669"/>
    <property type="project" value="TreeGrafter"/>
</dbReference>
<dbReference type="GO" id="GO:0005634">
    <property type="term" value="C:nucleus"/>
    <property type="evidence" value="ECO:0007669"/>
    <property type="project" value="UniProtKB-SubCell"/>
</dbReference>
<dbReference type="InterPro" id="IPR001083">
    <property type="entry name" value="Cu_fist_DNA-bd_dom"/>
</dbReference>
<feature type="region of interest" description="Disordered" evidence="8">
    <location>
        <begin position="429"/>
        <end position="479"/>
    </location>
</feature>
<dbReference type="GO" id="GO:0006878">
    <property type="term" value="P:intracellular copper ion homeostasis"/>
    <property type="evidence" value="ECO:0007669"/>
    <property type="project" value="TreeGrafter"/>
</dbReference>
<name>A0A8H4LSV0_9HYPO</name>
<dbReference type="FunFam" id="3.90.430.10:FF:000001">
    <property type="entry name" value="Copper fist DNA-binding protein"/>
    <property type="match status" value="1"/>
</dbReference>
<protein>
    <recommendedName>
        <fullName evidence="9">Copper-fist domain-containing protein</fullName>
    </recommendedName>
</protein>
<evidence type="ECO:0000256" key="6">
    <source>
        <dbReference type="ARBA" id="ARBA00023163"/>
    </source>
</evidence>
<sequence>MPLINGQKMACEPCIRGHRSTKCTHANERLMVPVRKPGRPLSSCPHPSSRACSCAAVTAAIPRKQRCRCGTSQPAPSEAPSEGTNDATSASTADVSPPSPSRAAGSAFRVQKQASKSAPSRKQSVDLAGLGRMDASQLNILPAYSGMQTAAAPVSNGPPMPPMADMSLYGLGLTPVESPFSPESAMFPMFPFPMQPPMTDGHSKSSTSDSISARPPPTPGGCCGGGGGGANGAHVRAASQQMSSPPPAANGTGEANPKASCCSVTTESQDHRPLADSLPAPGVGQPPNGVMMLPFQASMVMPNAMYPYLSQPTIFNYPPQFGSFLQPLQPEQWKQFMATMSFAQPVAPSAFGMAGPGSYCASTAANIPGTPSGTSWTSHQCTCGDSCQCVGCAAHPYNEATQNYVRSAWSTVMEDGPRARAEVNGAASHVNGHVNGSHEQPASHTPNEATTPVKSQAEGTVSPPAPQTPSDGTSSVSEEQTLSANDFFFVSYPFGESCAGDTASCPCGDDCQCIGCVIHSNPGPDEQPGDSTPL</sequence>
<keyword evidence="7" id="KW-0539">Nucleus</keyword>
<evidence type="ECO:0000256" key="8">
    <source>
        <dbReference type="SAM" id="MobiDB-lite"/>
    </source>
</evidence>
<dbReference type="GO" id="GO:0006879">
    <property type="term" value="P:intracellular iron ion homeostasis"/>
    <property type="evidence" value="ECO:0007669"/>
    <property type="project" value="TreeGrafter"/>
</dbReference>
<dbReference type="Gene3D" id="3.90.430.10">
    <property type="entry name" value="Copper fist DNA-binding domain"/>
    <property type="match status" value="1"/>
</dbReference>
<keyword evidence="4" id="KW-0186">Copper</keyword>
<feature type="compositionally biased region" description="Polar residues" evidence="8">
    <location>
        <begin position="468"/>
        <end position="479"/>
    </location>
</feature>
<reference evidence="10 11" key="1">
    <citation type="journal article" date="2020" name="Genome Biol. Evol.">
        <title>A new high-quality draft genome assembly of the Chinese cordyceps Ophiocordyceps sinensis.</title>
        <authorList>
            <person name="Shu R."/>
            <person name="Zhang J."/>
            <person name="Meng Q."/>
            <person name="Zhang H."/>
            <person name="Zhou G."/>
            <person name="Li M."/>
            <person name="Wu P."/>
            <person name="Zhao Y."/>
            <person name="Chen C."/>
            <person name="Qin Q."/>
        </authorList>
    </citation>
    <scope>NUCLEOTIDE SEQUENCE [LARGE SCALE GENOMIC DNA]</scope>
    <source>
        <strain evidence="10 11">IOZ07</strain>
    </source>
</reference>
<organism evidence="10 11">
    <name type="scientific">Ophiocordyceps sinensis</name>
    <dbReference type="NCBI Taxonomy" id="72228"/>
    <lineage>
        <taxon>Eukaryota</taxon>
        <taxon>Fungi</taxon>
        <taxon>Dikarya</taxon>
        <taxon>Ascomycota</taxon>
        <taxon>Pezizomycotina</taxon>
        <taxon>Sordariomycetes</taxon>
        <taxon>Hypocreomycetidae</taxon>
        <taxon>Hypocreales</taxon>
        <taxon>Ophiocordycipitaceae</taxon>
        <taxon>Ophiocordyceps</taxon>
    </lineage>
</organism>
<dbReference type="Pfam" id="PF00649">
    <property type="entry name" value="Copper-fist"/>
    <property type="match status" value="1"/>
</dbReference>
<dbReference type="GO" id="GO:0000978">
    <property type="term" value="F:RNA polymerase II cis-regulatory region sequence-specific DNA binding"/>
    <property type="evidence" value="ECO:0007669"/>
    <property type="project" value="TreeGrafter"/>
</dbReference>